<dbReference type="InterPro" id="IPR015421">
    <property type="entry name" value="PyrdxlP-dep_Trfase_major"/>
</dbReference>
<sequence length="408" mass="44253">MTTTAALQTLTHSEPPTWTSTELARAFTAPKGFGDVTLRDRHPDAIELLGGIPDPSVLPSAELAEATARVLSVPGVPALQYGRTEGVPALREWIAAREGVPVSRILVTNGGFHGISLAVQLVVERGGLVAVDNPIFPLFLRGLELSDAKILPITVGRDGFDVAELEAHLVAGARPSAVYTVPDFHNPSQHSLTLEGRRELVRLAEQYNFILLADNPYRELGFRGEELDFEVFNSSSHVIHINTFTKTLGPGLRLGWLVLPERLVPDFVSLRARQDSHSSQLVEHAVAELLGSTPTFFDDTLATARTLYRQRADALSAALEAEAPGVFEIDAPEGGLFLWPRIADDSIDADKLADDATAEGISYQRGSFFPSGPGTDSDRRLRLSYGDTPIERLQEGAVRLGRAVATQR</sequence>
<dbReference type="OrthoDB" id="199743at2"/>
<dbReference type="InterPro" id="IPR015424">
    <property type="entry name" value="PyrdxlP-dep_Trfase"/>
</dbReference>
<keyword evidence="2 6" id="KW-0032">Aminotransferase</keyword>
<evidence type="ECO:0000256" key="2">
    <source>
        <dbReference type="ARBA" id="ARBA00022576"/>
    </source>
</evidence>
<evidence type="ECO:0000256" key="3">
    <source>
        <dbReference type="ARBA" id="ARBA00022679"/>
    </source>
</evidence>
<reference evidence="6 7" key="1">
    <citation type="submission" date="2019-09" db="EMBL/GenBank/DDBJ databases">
        <title>Phylogeny of genus Pseudoclavibacter and closely related genus.</title>
        <authorList>
            <person name="Li Y."/>
        </authorList>
    </citation>
    <scope>NUCLEOTIDE SEQUENCE [LARGE SCALE GENOMIC DNA]</scope>
    <source>
        <strain evidence="6 7">THG-MD12</strain>
    </source>
</reference>
<proteinExistence type="predicted"/>
<evidence type="ECO:0000256" key="1">
    <source>
        <dbReference type="ARBA" id="ARBA00001933"/>
    </source>
</evidence>
<dbReference type="PANTHER" id="PTHR42790">
    <property type="entry name" value="AMINOTRANSFERASE"/>
    <property type="match status" value="1"/>
</dbReference>
<dbReference type="Gene3D" id="3.40.640.10">
    <property type="entry name" value="Type I PLP-dependent aspartate aminotransferase-like (Major domain)"/>
    <property type="match status" value="1"/>
</dbReference>
<gene>
    <name evidence="6" type="ORF">F8O03_13820</name>
</gene>
<dbReference type="InterPro" id="IPR015422">
    <property type="entry name" value="PyrdxlP-dep_Trfase_small"/>
</dbReference>
<dbReference type="EMBL" id="WBJX01000004">
    <property type="protein sequence ID" value="KAB1637339.1"/>
    <property type="molecule type" value="Genomic_DNA"/>
</dbReference>
<dbReference type="Gene3D" id="3.90.1150.10">
    <property type="entry name" value="Aspartate Aminotransferase, domain 1"/>
    <property type="match status" value="1"/>
</dbReference>
<dbReference type="InterPro" id="IPR004839">
    <property type="entry name" value="Aminotransferase_I/II_large"/>
</dbReference>
<comment type="cofactor">
    <cofactor evidence="1">
        <name>pyridoxal 5'-phosphate</name>
        <dbReference type="ChEBI" id="CHEBI:597326"/>
    </cofactor>
</comment>
<evidence type="ECO:0000259" key="5">
    <source>
        <dbReference type="Pfam" id="PF00155"/>
    </source>
</evidence>
<dbReference type="PANTHER" id="PTHR42790:SF19">
    <property type="entry name" value="KYNURENINE_ALPHA-AMINOADIPATE AMINOTRANSFERASE, MITOCHONDRIAL"/>
    <property type="match status" value="1"/>
</dbReference>
<accession>A0A7J5B0I8</accession>
<name>A0A7J5B0I8_9MICO</name>
<dbReference type="AlphaFoldDB" id="A0A7J5B0I8"/>
<dbReference type="GO" id="GO:1901605">
    <property type="term" value="P:alpha-amino acid metabolic process"/>
    <property type="evidence" value="ECO:0007669"/>
    <property type="project" value="TreeGrafter"/>
</dbReference>
<evidence type="ECO:0000313" key="7">
    <source>
        <dbReference type="Proteomes" id="UP000490386"/>
    </source>
</evidence>
<evidence type="ECO:0000256" key="4">
    <source>
        <dbReference type="ARBA" id="ARBA00022898"/>
    </source>
</evidence>
<keyword evidence="7" id="KW-1185">Reference proteome</keyword>
<dbReference type="GO" id="GO:0030170">
    <property type="term" value="F:pyridoxal phosphate binding"/>
    <property type="evidence" value="ECO:0007669"/>
    <property type="project" value="InterPro"/>
</dbReference>
<keyword evidence="3 6" id="KW-0808">Transferase</keyword>
<dbReference type="GO" id="GO:0008483">
    <property type="term" value="F:transaminase activity"/>
    <property type="evidence" value="ECO:0007669"/>
    <property type="project" value="UniProtKB-KW"/>
</dbReference>
<dbReference type="InterPro" id="IPR050859">
    <property type="entry name" value="Class-I_PLP-dep_aminotransf"/>
</dbReference>
<dbReference type="Pfam" id="PF00155">
    <property type="entry name" value="Aminotran_1_2"/>
    <property type="match status" value="1"/>
</dbReference>
<feature type="domain" description="Aminotransferase class I/classII large" evidence="5">
    <location>
        <begin position="61"/>
        <end position="398"/>
    </location>
</feature>
<organism evidence="6 7">
    <name type="scientific">Pseudoclavibacter terrae</name>
    <dbReference type="NCBI Taxonomy" id="1530195"/>
    <lineage>
        <taxon>Bacteria</taxon>
        <taxon>Bacillati</taxon>
        <taxon>Actinomycetota</taxon>
        <taxon>Actinomycetes</taxon>
        <taxon>Micrococcales</taxon>
        <taxon>Microbacteriaceae</taxon>
        <taxon>Pseudoclavibacter</taxon>
    </lineage>
</organism>
<dbReference type="SUPFAM" id="SSF53383">
    <property type="entry name" value="PLP-dependent transferases"/>
    <property type="match status" value="1"/>
</dbReference>
<dbReference type="RefSeq" id="WP_151424361.1">
    <property type="nucleotide sequence ID" value="NZ_WBJX01000004.1"/>
</dbReference>
<dbReference type="Proteomes" id="UP000490386">
    <property type="component" value="Unassembled WGS sequence"/>
</dbReference>
<dbReference type="CDD" id="cd00609">
    <property type="entry name" value="AAT_like"/>
    <property type="match status" value="1"/>
</dbReference>
<protein>
    <submittedName>
        <fullName evidence="6">PLP-dependent aminotransferase family protein</fullName>
    </submittedName>
</protein>
<keyword evidence="4" id="KW-0663">Pyridoxal phosphate</keyword>
<evidence type="ECO:0000313" key="6">
    <source>
        <dbReference type="EMBL" id="KAB1637339.1"/>
    </source>
</evidence>
<comment type="caution">
    <text evidence="6">The sequence shown here is derived from an EMBL/GenBank/DDBJ whole genome shotgun (WGS) entry which is preliminary data.</text>
</comment>